<keyword evidence="3" id="KW-1185">Reference proteome</keyword>
<dbReference type="Proteomes" id="UP000008366">
    <property type="component" value="Unassembled WGS sequence"/>
</dbReference>
<sequence>MDSFGLFRTLASLDHGLFTTADAASLGIGADRLQREVRRGTVVRLTRGQYAVRDRMTGGSERRHRLRTRAVLASLGAGYVATHHSALLVYNLPTLTPDLATVHVGSREIKRAAAAKGYRRHVLPKATALAQTQPAAVAPAVAIVQTGILEGPRAALVAGDAALRRGRPDLLKGPIEFGNTSPQEIVQALAAYRRVPGKAPVEQILQLVDPRAESAGESLLRYDLVLLRVPVEPQFKLTVGQHTHRADFRVAGTRLLIEFDGLVKLNDPLEGRRADERERALKRQGWIFVRFTWSELGNLELIANRLAAAAAEAGIPWPVAA</sequence>
<name>K6WF35_9MICO</name>
<dbReference type="eggNOG" id="COG5340">
    <property type="taxonomic scope" value="Bacteria"/>
</dbReference>
<dbReference type="InterPro" id="IPR025159">
    <property type="entry name" value="AbiEi_N"/>
</dbReference>
<organism evidence="2 3">
    <name type="scientific">Kineosphaera limosa NBRC 100340</name>
    <dbReference type="NCBI Taxonomy" id="1184609"/>
    <lineage>
        <taxon>Bacteria</taxon>
        <taxon>Bacillati</taxon>
        <taxon>Actinomycetota</taxon>
        <taxon>Actinomycetes</taxon>
        <taxon>Micrococcales</taxon>
        <taxon>Dermatophilaceae</taxon>
        <taxon>Kineosphaera</taxon>
    </lineage>
</organism>
<comment type="caution">
    <text evidence="2">The sequence shown here is derived from an EMBL/GenBank/DDBJ whole genome shotgun (WGS) entry which is preliminary data.</text>
</comment>
<accession>K6WF35</accession>
<protein>
    <recommendedName>
        <fullName evidence="1">AbiEi antitoxin N-terminal domain-containing protein</fullName>
    </recommendedName>
</protein>
<dbReference type="OrthoDB" id="5176673at2"/>
<feature type="domain" description="AbiEi antitoxin N-terminal" evidence="1">
    <location>
        <begin position="9"/>
        <end position="52"/>
    </location>
</feature>
<dbReference type="EMBL" id="BAHD01000086">
    <property type="protein sequence ID" value="GAB97890.1"/>
    <property type="molecule type" value="Genomic_DNA"/>
</dbReference>
<evidence type="ECO:0000313" key="3">
    <source>
        <dbReference type="Proteomes" id="UP000008366"/>
    </source>
</evidence>
<dbReference type="Pfam" id="PF13338">
    <property type="entry name" value="AbiEi_4"/>
    <property type="match status" value="1"/>
</dbReference>
<dbReference type="Gene3D" id="3.40.960.10">
    <property type="entry name" value="VSR Endonuclease"/>
    <property type="match status" value="1"/>
</dbReference>
<evidence type="ECO:0000259" key="1">
    <source>
        <dbReference type="Pfam" id="PF13338"/>
    </source>
</evidence>
<proteinExistence type="predicted"/>
<dbReference type="STRING" id="1184609.KILIM_086_00160"/>
<dbReference type="AlphaFoldDB" id="K6WF35"/>
<dbReference type="RefSeq" id="WP_006594422.1">
    <property type="nucleotide sequence ID" value="NZ_BAHD01000086.1"/>
</dbReference>
<evidence type="ECO:0000313" key="2">
    <source>
        <dbReference type="EMBL" id="GAB97890.1"/>
    </source>
</evidence>
<reference evidence="2 3" key="1">
    <citation type="submission" date="2012-08" db="EMBL/GenBank/DDBJ databases">
        <title>Whole genome shotgun sequence of Kineosphaera limosa NBRC 100340.</title>
        <authorList>
            <person name="Yoshida I."/>
            <person name="Isaki S."/>
            <person name="Hosoyama A."/>
            <person name="Tsuchikane K."/>
            <person name="Katsumata H."/>
            <person name="Ando Y."/>
            <person name="Ohji S."/>
            <person name="Hamada M."/>
            <person name="Tamura T."/>
            <person name="Yamazoe A."/>
            <person name="Yamazaki S."/>
            <person name="Fujita N."/>
        </authorList>
    </citation>
    <scope>NUCLEOTIDE SEQUENCE [LARGE SCALE GENOMIC DNA]</scope>
    <source>
        <strain evidence="2 3">NBRC 100340</strain>
    </source>
</reference>
<gene>
    <name evidence="2" type="ORF">KILIM_086_00160</name>
</gene>